<dbReference type="AlphaFoldDB" id="A0A7G7GDA5"/>
<dbReference type="InterPro" id="IPR001763">
    <property type="entry name" value="Rhodanese-like_dom"/>
</dbReference>
<dbReference type="SMART" id="SM00450">
    <property type="entry name" value="RHOD"/>
    <property type="match status" value="1"/>
</dbReference>
<dbReference type="PANTHER" id="PTHR43031">
    <property type="entry name" value="FAD-DEPENDENT OXIDOREDUCTASE"/>
    <property type="match status" value="1"/>
</dbReference>
<proteinExistence type="predicted"/>
<dbReference type="InterPro" id="IPR050229">
    <property type="entry name" value="GlpE_sulfurtransferase"/>
</dbReference>
<sequence>MKKLLSLAQMLFTLTIPGCGQNAFDRQLKLLYKQTVPLIQPDQLTSLYQQKTPFILLDTRSPAEYEVSHLPQARFVNYKPFTLSELEDINPNMPVILYCSVGVRSEKIGEKLQEAGFKNIRNLYGGIFTWKNQGHPVVDRYNQPTEKVHAYNRVWGIWLKKGIKVYE</sequence>
<dbReference type="SUPFAM" id="SSF52821">
    <property type="entry name" value="Rhodanese/Cell cycle control phosphatase"/>
    <property type="match status" value="1"/>
</dbReference>
<evidence type="ECO:0000259" key="1">
    <source>
        <dbReference type="PROSITE" id="PS50206"/>
    </source>
</evidence>
<dbReference type="NCBIfam" id="NF045521">
    <property type="entry name" value="rhoda_near_glyco"/>
    <property type="match status" value="1"/>
</dbReference>
<reference evidence="2 3" key="1">
    <citation type="journal article" date="2018" name="Int. J. Syst. Evol. Microbiol.">
        <title>Adhaeribacter swui sp. nov., isolated from wet mud.</title>
        <authorList>
            <person name="Kim D.U."/>
            <person name="Kim K.W."/>
            <person name="Kang M.S."/>
            <person name="Kim J.Y."/>
            <person name="Jang J.H."/>
            <person name="Kim M.K."/>
        </authorList>
    </citation>
    <scope>NUCLEOTIDE SEQUENCE [LARGE SCALE GENOMIC DNA]</scope>
    <source>
        <strain evidence="2 3">KCTC 52873</strain>
    </source>
</reference>
<protein>
    <submittedName>
        <fullName evidence="2">Rhodanese-like domain-containing protein</fullName>
    </submittedName>
</protein>
<dbReference type="Gene3D" id="3.40.250.10">
    <property type="entry name" value="Rhodanese-like domain"/>
    <property type="match status" value="1"/>
</dbReference>
<dbReference type="PROSITE" id="PS50206">
    <property type="entry name" value="RHODANESE_3"/>
    <property type="match status" value="1"/>
</dbReference>
<dbReference type="Proteomes" id="UP000515237">
    <property type="component" value="Chromosome"/>
</dbReference>
<dbReference type="KEGG" id="aswu:HUW51_21355"/>
<name>A0A7G7GDA5_9BACT</name>
<feature type="domain" description="Rhodanese" evidence="1">
    <location>
        <begin position="50"/>
        <end position="139"/>
    </location>
</feature>
<evidence type="ECO:0000313" key="2">
    <source>
        <dbReference type="EMBL" id="QNF35139.1"/>
    </source>
</evidence>
<dbReference type="CDD" id="cd00158">
    <property type="entry name" value="RHOD"/>
    <property type="match status" value="1"/>
</dbReference>
<gene>
    <name evidence="2" type="ORF">HUW51_21355</name>
</gene>
<accession>A0A7G7GDA5</accession>
<dbReference type="InterPro" id="IPR036873">
    <property type="entry name" value="Rhodanese-like_dom_sf"/>
</dbReference>
<dbReference type="PANTHER" id="PTHR43031:SF16">
    <property type="entry name" value="OXIDOREDUCTASE"/>
    <property type="match status" value="1"/>
</dbReference>
<organism evidence="2 3">
    <name type="scientific">Adhaeribacter swui</name>
    <dbReference type="NCBI Taxonomy" id="2086471"/>
    <lineage>
        <taxon>Bacteria</taxon>
        <taxon>Pseudomonadati</taxon>
        <taxon>Bacteroidota</taxon>
        <taxon>Cytophagia</taxon>
        <taxon>Cytophagales</taxon>
        <taxon>Hymenobacteraceae</taxon>
        <taxon>Adhaeribacter</taxon>
    </lineage>
</organism>
<dbReference type="Pfam" id="PF00581">
    <property type="entry name" value="Rhodanese"/>
    <property type="match status" value="1"/>
</dbReference>
<evidence type="ECO:0000313" key="3">
    <source>
        <dbReference type="Proteomes" id="UP000515237"/>
    </source>
</evidence>
<dbReference type="RefSeq" id="WP_185271630.1">
    <property type="nucleotide sequence ID" value="NZ_CP055156.1"/>
</dbReference>
<keyword evidence="3" id="KW-1185">Reference proteome</keyword>
<dbReference type="EMBL" id="CP055156">
    <property type="protein sequence ID" value="QNF35139.1"/>
    <property type="molecule type" value="Genomic_DNA"/>
</dbReference>